<dbReference type="WBParaSite" id="nRc.2.0.1.t37684-RA">
    <property type="protein sequence ID" value="nRc.2.0.1.t37684-RA"/>
    <property type="gene ID" value="nRc.2.0.1.g37684"/>
</dbReference>
<keyword evidence="1" id="KW-1185">Reference proteome</keyword>
<dbReference type="AlphaFoldDB" id="A0A915KIG1"/>
<evidence type="ECO:0000313" key="1">
    <source>
        <dbReference type="Proteomes" id="UP000887565"/>
    </source>
</evidence>
<organism evidence="1 2">
    <name type="scientific">Romanomermis culicivorax</name>
    <name type="common">Nematode worm</name>
    <dbReference type="NCBI Taxonomy" id="13658"/>
    <lineage>
        <taxon>Eukaryota</taxon>
        <taxon>Metazoa</taxon>
        <taxon>Ecdysozoa</taxon>
        <taxon>Nematoda</taxon>
        <taxon>Enoplea</taxon>
        <taxon>Dorylaimia</taxon>
        <taxon>Mermithida</taxon>
        <taxon>Mermithoidea</taxon>
        <taxon>Mermithidae</taxon>
        <taxon>Romanomermis</taxon>
    </lineage>
</organism>
<evidence type="ECO:0000313" key="2">
    <source>
        <dbReference type="WBParaSite" id="nRc.2.0.1.t37684-RA"/>
    </source>
</evidence>
<protein>
    <submittedName>
        <fullName evidence="2">Uncharacterized protein</fullName>
    </submittedName>
</protein>
<sequence>MLWELISPRQFLLLRKLSLVNGLSIVNIYFKSQMHQRHSSMTIQPPLSAMLFKSCFENFYTYNDETLKHDELYKHYTEEYGYLK</sequence>
<proteinExistence type="predicted"/>
<reference evidence="2" key="1">
    <citation type="submission" date="2022-11" db="UniProtKB">
        <authorList>
            <consortium name="WormBaseParasite"/>
        </authorList>
    </citation>
    <scope>IDENTIFICATION</scope>
</reference>
<dbReference type="Proteomes" id="UP000887565">
    <property type="component" value="Unplaced"/>
</dbReference>
<name>A0A915KIG1_ROMCU</name>
<accession>A0A915KIG1</accession>